<feature type="transmembrane region" description="Helical" evidence="1">
    <location>
        <begin position="15"/>
        <end position="35"/>
    </location>
</feature>
<evidence type="ECO:0000259" key="2">
    <source>
        <dbReference type="Pfam" id="PF07727"/>
    </source>
</evidence>
<reference evidence="3" key="1">
    <citation type="journal article" date="2019" name="Science">
        <title>Mutation of a bHLH transcription factor allowed almond domestication.</title>
        <authorList>
            <person name="Sanchez-Perez R."/>
            <person name="Pavan S."/>
            <person name="Mazzeo R."/>
            <person name="Moldovan C."/>
            <person name="Aiese Cigliano R."/>
            <person name="Del Cueto J."/>
            <person name="Ricciardi F."/>
            <person name="Lotti C."/>
            <person name="Ricciardi L."/>
            <person name="Dicenta F."/>
            <person name="Lopez-Marques R.L."/>
            <person name="Lindberg Moller B."/>
        </authorList>
    </citation>
    <scope>NUCLEOTIDE SEQUENCE</scope>
</reference>
<accession>A0A4Y1QY42</accession>
<evidence type="ECO:0000256" key="1">
    <source>
        <dbReference type="SAM" id="Phobius"/>
    </source>
</evidence>
<dbReference type="InterPro" id="IPR043502">
    <property type="entry name" value="DNA/RNA_pol_sf"/>
</dbReference>
<feature type="domain" description="Reverse transcriptase Ty1/copia-type" evidence="2">
    <location>
        <begin position="53"/>
        <end position="154"/>
    </location>
</feature>
<feature type="transmembrane region" description="Helical" evidence="1">
    <location>
        <begin position="313"/>
        <end position="339"/>
    </location>
</feature>
<organism evidence="3">
    <name type="scientific">Prunus dulcis</name>
    <name type="common">Almond</name>
    <name type="synonym">Amygdalus dulcis</name>
    <dbReference type="NCBI Taxonomy" id="3755"/>
    <lineage>
        <taxon>Eukaryota</taxon>
        <taxon>Viridiplantae</taxon>
        <taxon>Streptophyta</taxon>
        <taxon>Embryophyta</taxon>
        <taxon>Tracheophyta</taxon>
        <taxon>Spermatophyta</taxon>
        <taxon>Magnoliopsida</taxon>
        <taxon>eudicotyledons</taxon>
        <taxon>Gunneridae</taxon>
        <taxon>Pentapetalae</taxon>
        <taxon>rosids</taxon>
        <taxon>fabids</taxon>
        <taxon>Rosales</taxon>
        <taxon>Rosaceae</taxon>
        <taxon>Amygdaloideae</taxon>
        <taxon>Amygdaleae</taxon>
        <taxon>Prunus</taxon>
    </lineage>
</organism>
<dbReference type="EMBL" id="AP019298">
    <property type="protein sequence ID" value="BBG96752.1"/>
    <property type="molecule type" value="Genomic_DNA"/>
</dbReference>
<dbReference type="PANTHER" id="PTHR11439">
    <property type="entry name" value="GAG-POL-RELATED RETROTRANSPOSON"/>
    <property type="match status" value="1"/>
</dbReference>
<keyword evidence="1" id="KW-0812">Transmembrane</keyword>
<dbReference type="Pfam" id="PF07727">
    <property type="entry name" value="RVT_2"/>
    <property type="match status" value="1"/>
</dbReference>
<protein>
    <submittedName>
        <fullName evidence="3">Transposable element protein</fullName>
    </submittedName>
</protein>
<sequence length="366" mass="41424">MAFSKRKSTCLNHKVLLILSILIMFAYWINLYMVSSKLLELGMNGLPIIFLVLDFVPLKADPSLFVKQDATSLVLLLLYVDDIILTGSSLAAIAYVITLLSKEFDKTDLGHLHYFLGLHIQYTYAGISVTQSKYIKDVFFKANLFEFKPCLTPSHPNHKLLGDDNLPFSDPAHYRSLLGALQYLTFTKPDIAYSVNQVCQFMHSPLETHYLAVKRILRYLKGTMRHGLTFHKGSLDLHAFTDADWASDPNDRRSTIGYVIFLGSNPISWYSKKHQFVSRSSIVAEYRVIAATATKIVWLQQLLTDLPFLLPNLLFFTVTICLLWPSLLILLCILVLSILKLAVTLFVRRSHAVKSASTCFLFSASC</sequence>
<feature type="transmembrane region" description="Helical" evidence="1">
    <location>
        <begin position="70"/>
        <end position="97"/>
    </location>
</feature>
<evidence type="ECO:0000313" key="3">
    <source>
        <dbReference type="EMBL" id="BBG96752.1"/>
    </source>
</evidence>
<dbReference type="PANTHER" id="PTHR11439:SF455">
    <property type="entry name" value="RLK (RECEPTOR-LIKE PROTEIN KINASE) 8, PUTATIVE-RELATED"/>
    <property type="match status" value="1"/>
</dbReference>
<dbReference type="SUPFAM" id="SSF56672">
    <property type="entry name" value="DNA/RNA polymerases"/>
    <property type="match status" value="1"/>
</dbReference>
<feature type="transmembrane region" description="Helical" evidence="1">
    <location>
        <begin position="41"/>
        <end position="58"/>
    </location>
</feature>
<dbReference type="CDD" id="cd09272">
    <property type="entry name" value="RNase_HI_RT_Ty1"/>
    <property type="match status" value="1"/>
</dbReference>
<dbReference type="InterPro" id="IPR013103">
    <property type="entry name" value="RVT_2"/>
</dbReference>
<keyword evidence="1" id="KW-0472">Membrane</keyword>
<keyword evidence="1" id="KW-1133">Transmembrane helix</keyword>
<dbReference type="AlphaFoldDB" id="A0A4Y1QY42"/>
<proteinExistence type="predicted"/>
<name>A0A4Y1QY42_PRUDU</name>
<gene>
    <name evidence="3" type="ORF">Prudu_005650</name>
</gene>